<sequence length="71" mass="7507">MDGSALKLSIRTSLDKKSIKKLRFVVSSGDGVAIAAVYDRNTSLLIGIQFYGVLVGPMLPTNTKIGKPAIA</sequence>
<protein>
    <submittedName>
        <fullName evidence="2">BBS1 domain-containing protein</fullName>
    </submittedName>
</protein>
<organism evidence="1 2">
    <name type="scientific">Heterorhabditis bacteriophora</name>
    <name type="common">Entomopathogenic nematode worm</name>
    <dbReference type="NCBI Taxonomy" id="37862"/>
    <lineage>
        <taxon>Eukaryota</taxon>
        <taxon>Metazoa</taxon>
        <taxon>Ecdysozoa</taxon>
        <taxon>Nematoda</taxon>
        <taxon>Chromadorea</taxon>
        <taxon>Rhabditida</taxon>
        <taxon>Rhabditina</taxon>
        <taxon>Rhabditomorpha</taxon>
        <taxon>Strongyloidea</taxon>
        <taxon>Heterorhabditidae</taxon>
        <taxon>Heterorhabditis</taxon>
    </lineage>
</organism>
<dbReference type="Proteomes" id="UP000095283">
    <property type="component" value="Unplaced"/>
</dbReference>
<proteinExistence type="predicted"/>
<reference evidence="2" key="1">
    <citation type="submission" date="2016-11" db="UniProtKB">
        <authorList>
            <consortium name="WormBaseParasite"/>
        </authorList>
    </citation>
    <scope>IDENTIFICATION</scope>
</reference>
<dbReference type="AlphaFoldDB" id="A0A1I7X005"/>
<evidence type="ECO:0000313" key="1">
    <source>
        <dbReference type="Proteomes" id="UP000095283"/>
    </source>
</evidence>
<keyword evidence="1" id="KW-1185">Reference proteome</keyword>
<evidence type="ECO:0000313" key="2">
    <source>
        <dbReference type="WBParaSite" id="Hba_10762"/>
    </source>
</evidence>
<accession>A0A1I7X005</accession>
<name>A0A1I7X005_HETBA</name>
<dbReference type="WBParaSite" id="Hba_10762">
    <property type="protein sequence ID" value="Hba_10762"/>
    <property type="gene ID" value="Hba_10762"/>
</dbReference>